<reference evidence="1" key="1">
    <citation type="journal article" date="2017" name="Parasit. Vectors">
        <title>Sialotranscriptomics of Rhipicephalus zambeziensis reveals intricate expression profiles of secretory proteins and suggests tight temporal transcriptional regulation during blood-feeding.</title>
        <authorList>
            <person name="de Castro M.H."/>
            <person name="de Klerk D."/>
            <person name="Pienaar R."/>
            <person name="Rees D.J.G."/>
            <person name="Mans B.J."/>
        </authorList>
    </citation>
    <scope>NUCLEOTIDE SEQUENCE</scope>
    <source>
        <tissue evidence="1">Salivary glands</tissue>
    </source>
</reference>
<name>A0A224YHB6_9ACAR</name>
<accession>A0A224YHB6</accession>
<proteinExistence type="predicted"/>
<sequence>MKSYQLITIAALLAVDQWRIVEPAQFLWHICARSSCVHRTDEFQFCLGIYGFPAIGSTKPHYHCRSRASSVSEFLNPPCLFVDIVGKKLDRFLKPSLSSIAISGLFKTAWSCQACATQGIHDLTL</sequence>
<evidence type="ECO:0000313" key="1">
    <source>
        <dbReference type="EMBL" id="MAA13593.1"/>
    </source>
</evidence>
<dbReference type="EMBL" id="GFPF01002447">
    <property type="protein sequence ID" value="MAA13593.1"/>
    <property type="molecule type" value="Transcribed_RNA"/>
</dbReference>
<dbReference type="AlphaFoldDB" id="A0A224YHB6"/>
<organism evidence="1">
    <name type="scientific">Rhipicephalus zambeziensis</name>
    <dbReference type="NCBI Taxonomy" id="60191"/>
    <lineage>
        <taxon>Eukaryota</taxon>
        <taxon>Metazoa</taxon>
        <taxon>Ecdysozoa</taxon>
        <taxon>Arthropoda</taxon>
        <taxon>Chelicerata</taxon>
        <taxon>Arachnida</taxon>
        <taxon>Acari</taxon>
        <taxon>Parasitiformes</taxon>
        <taxon>Ixodida</taxon>
        <taxon>Ixodoidea</taxon>
        <taxon>Ixodidae</taxon>
        <taxon>Rhipicephalinae</taxon>
        <taxon>Rhipicephalus</taxon>
        <taxon>Rhipicephalus</taxon>
    </lineage>
</organism>
<protein>
    <submittedName>
        <fullName evidence="1">Uncharacterized protein</fullName>
    </submittedName>
</protein>